<dbReference type="GO" id="GO:0004359">
    <property type="term" value="F:glutaminase activity"/>
    <property type="evidence" value="ECO:0007669"/>
    <property type="project" value="UniProtKB-EC"/>
</dbReference>
<name>A0A7R8WU73_9CRUS</name>
<comment type="catalytic activity">
    <reaction evidence="4">
        <text>L-glutamine + H2O = L-glutamate + NH4(+)</text>
        <dbReference type="Rhea" id="RHEA:15889"/>
        <dbReference type="ChEBI" id="CHEBI:15377"/>
        <dbReference type="ChEBI" id="CHEBI:28938"/>
        <dbReference type="ChEBI" id="CHEBI:29985"/>
        <dbReference type="ChEBI" id="CHEBI:58359"/>
        <dbReference type="EC" id="3.5.1.2"/>
    </reaction>
</comment>
<dbReference type="Pfam" id="PF04960">
    <property type="entry name" value="Glutaminase"/>
    <property type="match status" value="1"/>
</dbReference>
<dbReference type="SUPFAM" id="SSF53187">
    <property type="entry name" value="Zn-dependent exopeptidases"/>
    <property type="match status" value="1"/>
</dbReference>
<sequence>MEGNVYDIGDTDHKFSIQSVSKVFTLAMVMQELGSQAVYDTVGVNATGRLFNSIIAIEDKVDRPSNPLVNAGAIATTSLVKGNSYDEKWNKIITTFSKFAGRDLGVDQEVYESEAATNQRNRAIAMLLDSYGRIYYDPLESVDIYTKQCAIAVDSHDLAVMAATLANGGVNPVTGVKLVEEEFLPKIFSVMATAGLYDDSGKWLYFVGLPGKSGVGGGVIAVAPGKFGIAAFSPRLDPSGNSQPDLFYAHLDVVPLPEESGDQREEDPWAGIAKDGYIWGRGVLDDKNTAKPFSKLQK</sequence>
<protein>
    <recommendedName>
        <fullName evidence="2">glutaminase</fullName>
        <ecNumber evidence="2">3.5.1.2</ecNumber>
    </recommendedName>
</protein>
<dbReference type="EMBL" id="OB672219">
    <property type="protein sequence ID" value="CAD7235330.1"/>
    <property type="molecule type" value="Genomic_DNA"/>
</dbReference>
<dbReference type="EC" id="3.5.1.2" evidence="2"/>
<dbReference type="GO" id="GO:0006537">
    <property type="term" value="P:glutamate biosynthetic process"/>
    <property type="evidence" value="ECO:0007669"/>
    <property type="project" value="TreeGrafter"/>
</dbReference>
<proteinExistence type="inferred from homology"/>
<dbReference type="InterPro" id="IPR012338">
    <property type="entry name" value="Beta-lactam/transpept-like"/>
</dbReference>
<gene>
    <name evidence="5" type="ORF">CTOB1V02_LOCUS13145</name>
</gene>
<keyword evidence="3" id="KW-0378">Hydrolase</keyword>
<dbReference type="OrthoDB" id="9995210at2759"/>
<dbReference type="AlphaFoldDB" id="A0A7R8WU73"/>
<dbReference type="Gene3D" id="3.40.630.10">
    <property type="entry name" value="Zn peptidases"/>
    <property type="match status" value="1"/>
</dbReference>
<dbReference type="PANTHER" id="PTHR12544">
    <property type="entry name" value="GLUTAMINASE"/>
    <property type="match status" value="1"/>
</dbReference>
<evidence type="ECO:0000256" key="1">
    <source>
        <dbReference type="ARBA" id="ARBA00011076"/>
    </source>
</evidence>
<evidence type="ECO:0000256" key="2">
    <source>
        <dbReference type="ARBA" id="ARBA00012918"/>
    </source>
</evidence>
<evidence type="ECO:0000256" key="3">
    <source>
        <dbReference type="ARBA" id="ARBA00022801"/>
    </source>
</evidence>
<reference evidence="5" key="1">
    <citation type="submission" date="2020-11" db="EMBL/GenBank/DDBJ databases">
        <authorList>
            <person name="Tran Van P."/>
        </authorList>
    </citation>
    <scope>NUCLEOTIDE SEQUENCE</scope>
</reference>
<dbReference type="PANTHER" id="PTHR12544:SF48">
    <property type="entry name" value="GLUTAMINASE 1"/>
    <property type="match status" value="1"/>
</dbReference>
<accession>A0A7R8WU73</accession>
<dbReference type="Gene3D" id="3.40.710.10">
    <property type="entry name" value="DD-peptidase/beta-lactamase superfamily"/>
    <property type="match status" value="1"/>
</dbReference>
<dbReference type="GO" id="GO:0006543">
    <property type="term" value="P:L-glutamine catabolic process"/>
    <property type="evidence" value="ECO:0007669"/>
    <property type="project" value="TreeGrafter"/>
</dbReference>
<evidence type="ECO:0000256" key="4">
    <source>
        <dbReference type="ARBA" id="ARBA00049534"/>
    </source>
</evidence>
<dbReference type="InterPro" id="IPR002933">
    <property type="entry name" value="Peptidase_M20"/>
</dbReference>
<dbReference type="InterPro" id="IPR015868">
    <property type="entry name" value="Glutaminase"/>
</dbReference>
<comment type="similarity">
    <text evidence="1">Belongs to the glutaminase family.</text>
</comment>
<organism evidence="5">
    <name type="scientific">Cyprideis torosa</name>
    <dbReference type="NCBI Taxonomy" id="163714"/>
    <lineage>
        <taxon>Eukaryota</taxon>
        <taxon>Metazoa</taxon>
        <taxon>Ecdysozoa</taxon>
        <taxon>Arthropoda</taxon>
        <taxon>Crustacea</taxon>
        <taxon>Oligostraca</taxon>
        <taxon>Ostracoda</taxon>
        <taxon>Podocopa</taxon>
        <taxon>Podocopida</taxon>
        <taxon>Cytherocopina</taxon>
        <taxon>Cytheroidea</taxon>
        <taxon>Cytherideidae</taxon>
        <taxon>Cyprideis</taxon>
    </lineage>
</organism>
<dbReference type="NCBIfam" id="TIGR03814">
    <property type="entry name" value="Gln_ase"/>
    <property type="match status" value="1"/>
</dbReference>
<dbReference type="SUPFAM" id="SSF56601">
    <property type="entry name" value="beta-lactamase/transpeptidase-like"/>
    <property type="match status" value="1"/>
</dbReference>
<evidence type="ECO:0000313" key="5">
    <source>
        <dbReference type="EMBL" id="CAD7235330.1"/>
    </source>
</evidence>
<dbReference type="Pfam" id="PF01546">
    <property type="entry name" value="Peptidase_M20"/>
    <property type="match status" value="1"/>
</dbReference>